<protein>
    <recommendedName>
        <fullName evidence="2">Craniofacial development protein 2-like</fullName>
    </recommendedName>
</protein>
<dbReference type="InterPro" id="IPR027124">
    <property type="entry name" value="Swc5/CFDP1/2"/>
</dbReference>
<reference evidence="1" key="1">
    <citation type="submission" date="2025-08" db="UniProtKB">
        <authorList>
            <consortium name="RefSeq"/>
        </authorList>
    </citation>
    <scope>IDENTIFICATION</scope>
</reference>
<gene>
    <name evidence="1" type="primary">LOC107812338</name>
</gene>
<dbReference type="PANTHER" id="PTHR23227:SF67">
    <property type="entry name" value="CRANIOFACIAL DEVELOPMENT PROTEIN 2-LIKE"/>
    <property type="match status" value="1"/>
</dbReference>
<dbReference type="InterPro" id="IPR036691">
    <property type="entry name" value="Endo/exonu/phosph_ase_sf"/>
</dbReference>
<evidence type="ECO:0000313" key="1">
    <source>
        <dbReference type="RefSeq" id="XP_016492882.1"/>
    </source>
</evidence>
<sequence>MGILVDRKVRESVVEVRRVGEKLMTIKLVVGESTLNVVSAYASHAGLAKEIKRRFWEGLDEIVRQVLPAERLFIGRDFNGRIGSTASGYGEVHGGFGFGERNGGVTSLMDFAKAFGLVTANSSFPKRDEHLVTFQNAVAKTQIDYLLLKRCDRGL</sequence>
<organism evidence="1">
    <name type="scientific">Nicotiana tabacum</name>
    <name type="common">Common tobacco</name>
    <dbReference type="NCBI Taxonomy" id="4097"/>
    <lineage>
        <taxon>Eukaryota</taxon>
        <taxon>Viridiplantae</taxon>
        <taxon>Streptophyta</taxon>
        <taxon>Embryophyta</taxon>
        <taxon>Tracheophyta</taxon>
        <taxon>Spermatophyta</taxon>
        <taxon>Magnoliopsida</taxon>
        <taxon>eudicotyledons</taxon>
        <taxon>Gunneridae</taxon>
        <taxon>Pentapetalae</taxon>
        <taxon>asterids</taxon>
        <taxon>lamiids</taxon>
        <taxon>Solanales</taxon>
        <taxon>Solanaceae</taxon>
        <taxon>Nicotianoideae</taxon>
        <taxon>Nicotianeae</taxon>
        <taxon>Nicotiana</taxon>
    </lineage>
</organism>
<dbReference type="SUPFAM" id="SSF56219">
    <property type="entry name" value="DNase I-like"/>
    <property type="match status" value="1"/>
</dbReference>
<dbReference type="PaxDb" id="4097-A0A1S4BVH3"/>
<accession>A0A1S4BVH3</accession>
<dbReference type="RefSeq" id="XP_016492882.1">
    <property type="nucleotide sequence ID" value="XM_016637396.1"/>
</dbReference>
<dbReference type="AlphaFoldDB" id="A0A1S4BVH3"/>
<evidence type="ECO:0008006" key="2">
    <source>
        <dbReference type="Google" id="ProtNLM"/>
    </source>
</evidence>
<dbReference type="PANTHER" id="PTHR23227">
    <property type="entry name" value="BUCENTAUR RELATED"/>
    <property type="match status" value="1"/>
</dbReference>
<dbReference type="Gene3D" id="3.60.10.10">
    <property type="entry name" value="Endonuclease/exonuclease/phosphatase"/>
    <property type="match status" value="1"/>
</dbReference>
<dbReference type="STRING" id="4097.A0A1S4BVH3"/>
<name>A0A1S4BVH3_TOBAC</name>
<proteinExistence type="predicted"/>
<dbReference type="OrthoDB" id="1902296at2759"/>
<dbReference type="KEGG" id="nta:107812338"/>